<keyword evidence="5" id="KW-0808">Transferase</keyword>
<dbReference type="PROSITE" id="PS00889">
    <property type="entry name" value="CNMP_BINDING_2"/>
    <property type="match status" value="1"/>
</dbReference>
<dbReference type="EC" id="2.7.11.12" evidence="2"/>
<dbReference type="GO" id="GO:0005524">
    <property type="term" value="F:ATP binding"/>
    <property type="evidence" value="ECO:0007669"/>
    <property type="project" value="UniProtKB-UniRule"/>
</dbReference>
<dbReference type="Gene3D" id="3.30.200.20">
    <property type="entry name" value="Phosphorylase Kinase, domain 1"/>
    <property type="match status" value="1"/>
</dbReference>
<dbReference type="PROSITE" id="PS50042">
    <property type="entry name" value="CNMP_BINDING_3"/>
    <property type="match status" value="2"/>
</dbReference>
<evidence type="ECO:0000256" key="3">
    <source>
        <dbReference type="ARBA" id="ARBA00022527"/>
    </source>
</evidence>
<dbReference type="PROSITE" id="PS00107">
    <property type="entry name" value="PROTEIN_KINASE_ATP"/>
    <property type="match status" value="1"/>
</dbReference>
<dbReference type="Pfam" id="PF00069">
    <property type="entry name" value="Pkinase"/>
    <property type="match status" value="1"/>
</dbReference>
<evidence type="ECO:0000256" key="2">
    <source>
        <dbReference type="ARBA" id="ARBA00012428"/>
    </source>
</evidence>
<dbReference type="Gene3D" id="2.60.120.10">
    <property type="entry name" value="Jelly Rolls"/>
    <property type="match status" value="2"/>
</dbReference>
<dbReference type="GO" id="GO:0004692">
    <property type="term" value="F:cGMP-dependent protein kinase activity"/>
    <property type="evidence" value="ECO:0007669"/>
    <property type="project" value="UniProtKB-EC"/>
</dbReference>
<dbReference type="InterPro" id="IPR008271">
    <property type="entry name" value="Ser/Thr_kinase_AS"/>
</dbReference>
<feature type="domain" description="Cyclic nucleotide-binding" evidence="14">
    <location>
        <begin position="109"/>
        <end position="223"/>
    </location>
</feature>
<evidence type="ECO:0000256" key="11">
    <source>
        <dbReference type="ARBA" id="ARBA00047462"/>
    </source>
</evidence>
<evidence type="ECO:0000256" key="8">
    <source>
        <dbReference type="ARBA" id="ARBA00022840"/>
    </source>
</evidence>
<feature type="binding site" evidence="12">
    <location>
        <position position="397"/>
    </location>
    <ligand>
        <name>ATP</name>
        <dbReference type="ChEBI" id="CHEBI:30616"/>
    </ligand>
</feature>
<protein>
    <recommendedName>
        <fullName evidence="2">cGMP-dependent protein kinase</fullName>
        <ecNumber evidence="2">2.7.11.12</ecNumber>
    </recommendedName>
</protein>
<dbReference type="AlphaFoldDB" id="A0ABD3RYX7"/>
<evidence type="ECO:0000259" key="14">
    <source>
        <dbReference type="PROSITE" id="PS50042"/>
    </source>
</evidence>
<feature type="domain" description="Cyclic nucleotide-binding" evidence="14">
    <location>
        <begin position="231"/>
        <end position="335"/>
    </location>
</feature>
<dbReference type="InterPro" id="IPR000961">
    <property type="entry name" value="AGC-kinase_C"/>
</dbReference>
<evidence type="ECO:0000259" key="15">
    <source>
        <dbReference type="PROSITE" id="PS51285"/>
    </source>
</evidence>
<dbReference type="SUPFAM" id="SSF51206">
    <property type="entry name" value="cAMP-binding domain-like"/>
    <property type="match status" value="2"/>
</dbReference>
<dbReference type="PANTHER" id="PTHR24353:SF147">
    <property type="entry name" value="CGMP-DEPENDENT SERINE_THREONIN PROTEIN KINASE-RELATED"/>
    <property type="match status" value="1"/>
</dbReference>
<evidence type="ECO:0000256" key="10">
    <source>
        <dbReference type="ARBA" id="ARBA00047298"/>
    </source>
</evidence>
<sequence>MSAEKSRNGQNHDEGTIALMQSILSNKDLSCDDIRTAVDARSELGRIRRLMNTFDRTNATRGRDDVVVGTVGRRAIHAEENINDYVKGDIEKDERVRRLIYDAIKRNVMLSGLLEEELEEIIDVFEPCTYNAGDVIVRRGDREEYLYVVERGDMSMSMNGKTMPSSSKLIGERSLIHGSLRESTIAATSDGCKLWRIRRSWYRGVVGQHRQRLHKEKLSFLPLIKFRNRSFKDIFNEDQLHTMAHLLKREYYARGDTILRQGEKGDSLYIIQSGEVDIYVREMLSGGPICTEGRGYIFGENALRADDVRQATVVAASEEVICYVMTRGDFTRMFGTLQDLIEGHGQQRSSLIPALTPQKPVQYNLQDLKILNTLGQGAFSKVKLVEAKDTGMHYALKILGKELIVEKHQEENLLSEFRLMKKLKHPNIVLMHCAMMDDRYIYFLLDLLPGGQVTSILDRPAGNCEAWTRFYSASVILAYTEFYKHRILYRDLKPENMLLDANGYCVLVDFGLSKVIDGPTYTFCGTPDYMAPELIRGTGYSWAVDYWALGILLYELQLGSKMNSSANDRCPARTATMILKGKLPTHPYPARFSPHLHQLIKGLLERDTTRRLGCGVDGPMGVMNQRFYAGFDWQGLLDKRLKPPYVPNISKSISWNETGLDDARPSKWSPVLS</sequence>
<gene>
    <name evidence="16" type="ORF">ACHAXA_011030</name>
</gene>
<dbReference type="SUPFAM" id="SSF56112">
    <property type="entry name" value="Protein kinase-like (PK-like)"/>
    <property type="match status" value="1"/>
</dbReference>
<dbReference type="SMART" id="SM00100">
    <property type="entry name" value="cNMP"/>
    <property type="match status" value="2"/>
</dbReference>
<dbReference type="Pfam" id="PF00027">
    <property type="entry name" value="cNMP_binding"/>
    <property type="match status" value="2"/>
</dbReference>
<feature type="domain" description="AGC-kinase C-terminal" evidence="15">
    <location>
        <begin position="629"/>
        <end position="673"/>
    </location>
</feature>
<dbReference type="InterPro" id="IPR018490">
    <property type="entry name" value="cNMP-bd_dom_sf"/>
</dbReference>
<dbReference type="Gene3D" id="1.10.510.10">
    <property type="entry name" value="Transferase(Phosphotransferase) domain 1"/>
    <property type="match status" value="1"/>
</dbReference>
<dbReference type="Proteomes" id="UP001530377">
    <property type="component" value="Unassembled WGS sequence"/>
</dbReference>
<dbReference type="InterPro" id="IPR000595">
    <property type="entry name" value="cNMP-bd_dom"/>
</dbReference>
<comment type="catalytic activity">
    <reaction evidence="11">
        <text>L-seryl-[protein] + ATP = O-phospho-L-seryl-[protein] + ADP + H(+)</text>
        <dbReference type="Rhea" id="RHEA:17989"/>
        <dbReference type="Rhea" id="RHEA-COMP:9863"/>
        <dbReference type="Rhea" id="RHEA-COMP:11604"/>
        <dbReference type="ChEBI" id="CHEBI:15378"/>
        <dbReference type="ChEBI" id="CHEBI:29999"/>
        <dbReference type="ChEBI" id="CHEBI:30616"/>
        <dbReference type="ChEBI" id="CHEBI:83421"/>
        <dbReference type="ChEBI" id="CHEBI:456216"/>
        <dbReference type="EC" id="2.7.11.12"/>
    </reaction>
</comment>
<dbReference type="InterPro" id="IPR000719">
    <property type="entry name" value="Prot_kinase_dom"/>
</dbReference>
<keyword evidence="7" id="KW-0418">Kinase</keyword>
<dbReference type="InterPro" id="IPR011009">
    <property type="entry name" value="Kinase-like_dom_sf"/>
</dbReference>
<dbReference type="PROSITE" id="PS00108">
    <property type="entry name" value="PROTEIN_KINASE_ST"/>
    <property type="match status" value="1"/>
</dbReference>
<evidence type="ECO:0000256" key="9">
    <source>
        <dbReference type="ARBA" id="ARBA00022992"/>
    </source>
</evidence>
<dbReference type="FunFam" id="3.30.200.20:FF:000042">
    <property type="entry name" value="Aurora kinase A"/>
    <property type="match status" value="1"/>
</dbReference>
<dbReference type="InterPro" id="IPR017441">
    <property type="entry name" value="Protein_kinase_ATP_BS"/>
</dbReference>
<evidence type="ECO:0000256" key="7">
    <source>
        <dbReference type="ARBA" id="ARBA00022777"/>
    </source>
</evidence>
<keyword evidence="3" id="KW-0723">Serine/threonine-protein kinase</keyword>
<reference evidence="16 17" key="1">
    <citation type="submission" date="2024-10" db="EMBL/GenBank/DDBJ databases">
        <title>Updated reference genomes for cyclostephanoid diatoms.</title>
        <authorList>
            <person name="Roberts W.R."/>
            <person name="Alverson A.J."/>
        </authorList>
    </citation>
    <scope>NUCLEOTIDE SEQUENCE [LARGE SCALE GENOMIC DNA]</scope>
    <source>
        <strain evidence="16 17">AJA228-03</strain>
    </source>
</reference>
<dbReference type="GO" id="GO:0030553">
    <property type="term" value="F:cGMP binding"/>
    <property type="evidence" value="ECO:0007669"/>
    <property type="project" value="UniProtKB-KW"/>
</dbReference>
<evidence type="ECO:0000259" key="13">
    <source>
        <dbReference type="PROSITE" id="PS50011"/>
    </source>
</evidence>
<keyword evidence="8 12" id="KW-0067">ATP-binding</keyword>
<dbReference type="PANTHER" id="PTHR24353">
    <property type="entry name" value="CYCLIC NUCLEOTIDE-DEPENDENT PROTEIN KINASE"/>
    <property type="match status" value="1"/>
</dbReference>
<dbReference type="CDD" id="cd00038">
    <property type="entry name" value="CAP_ED"/>
    <property type="match status" value="2"/>
</dbReference>
<keyword evidence="9" id="KW-0142">cGMP-binding</keyword>
<dbReference type="EMBL" id="JALLPB020000105">
    <property type="protein sequence ID" value="KAL3817401.1"/>
    <property type="molecule type" value="Genomic_DNA"/>
</dbReference>
<evidence type="ECO:0000256" key="6">
    <source>
        <dbReference type="ARBA" id="ARBA00022741"/>
    </source>
</evidence>
<keyword evidence="6 12" id="KW-0547">Nucleotide-binding</keyword>
<dbReference type="PROSITE" id="PS51285">
    <property type="entry name" value="AGC_KINASE_CTER"/>
    <property type="match status" value="1"/>
</dbReference>
<feature type="domain" description="Protein kinase" evidence="13">
    <location>
        <begin position="368"/>
        <end position="628"/>
    </location>
</feature>
<name>A0ABD3RYX7_9STRA</name>
<evidence type="ECO:0000313" key="17">
    <source>
        <dbReference type="Proteomes" id="UP001530377"/>
    </source>
</evidence>
<proteinExistence type="inferred from homology"/>
<keyword evidence="4" id="KW-0140">cGMP</keyword>
<accession>A0ABD3RYX7</accession>
<dbReference type="PRINTS" id="PR00103">
    <property type="entry name" value="CAMPKINASE"/>
</dbReference>
<dbReference type="SMART" id="SM00220">
    <property type="entry name" value="S_TKc"/>
    <property type="match status" value="1"/>
</dbReference>
<dbReference type="InterPro" id="IPR018488">
    <property type="entry name" value="cNMP-bd_CS"/>
</dbReference>
<dbReference type="InterPro" id="IPR014710">
    <property type="entry name" value="RmlC-like_jellyroll"/>
</dbReference>
<evidence type="ECO:0000256" key="4">
    <source>
        <dbReference type="ARBA" id="ARBA00022535"/>
    </source>
</evidence>
<evidence type="ECO:0000313" key="16">
    <source>
        <dbReference type="EMBL" id="KAL3817401.1"/>
    </source>
</evidence>
<evidence type="ECO:0000256" key="12">
    <source>
        <dbReference type="PROSITE-ProRule" id="PRU10141"/>
    </source>
</evidence>
<comment type="catalytic activity">
    <reaction evidence="10">
        <text>L-threonyl-[protein] + ATP = O-phospho-L-threonyl-[protein] + ADP + H(+)</text>
        <dbReference type="Rhea" id="RHEA:46608"/>
        <dbReference type="Rhea" id="RHEA-COMP:11060"/>
        <dbReference type="Rhea" id="RHEA-COMP:11605"/>
        <dbReference type="ChEBI" id="CHEBI:15378"/>
        <dbReference type="ChEBI" id="CHEBI:30013"/>
        <dbReference type="ChEBI" id="CHEBI:30616"/>
        <dbReference type="ChEBI" id="CHEBI:61977"/>
        <dbReference type="ChEBI" id="CHEBI:456216"/>
        <dbReference type="EC" id="2.7.11.12"/>
    </reaction>
</comment>
<organism evidence="16 17">
    <name type="scientific">Cyclostephanos tholiformis</name>
    <dbReference type="NCBI Taxonomy" id="382380"/>
    <lineage>
        <taxon>Eukaryota</taxon>
        <taxon>Sar</taxon>
        <taxon>Stramenopiles</taxon>
        <taxon>Ochrophyta</taxon>
        <taxon>Bacillariophyta</taxon>
        <taxon>Coscinodiscophyceae</taxon>
        <taxon>Thalassiosirophycidae</taxon>
        <taxon>Stephanodiscales</taxon>
        <taxon>Stephanodiscaceae</taxon>
        <taxon>Cyclostephanos</taxon>
    </lineage>
</organism>
<keyword evidence="17" id="KW-1185">Reference proteome</keyword>
<comment type="similarity">
    <text evidence="1">Belongs to the protein kinase superfamily. AGC Ser/Thr protein kinase family. cGMP subfamily.</text>
</comment>
<evidence type="ECO:0000256" key="5">
    <source>
        <dbReference type="ARBA" id="ARBA00022679"/>
    </source>
</evidence>
<evidence type="ECO:0000256" key="1">
    <source>
        <dbReference type="ARBA" id="ARBA00006352"/>
    </source>
</evidence>
<dbReference type="PROSITE" id="PS50011">
    <property type="entry name" value="PROTEIN_KINASE_DOM"/>
    <property type="match status" value="1"/>
</dbReference>
<comment type="caution">
    <text evidence="16">The sequence shown here is derived from an EMBL/GenBank/DDBJ whole genome shotgun (WGS) entry which is preliminary data.</text>
</comment>